<name>A0ABV7YNY9_9ACTN</name>
<feature type="transmembrane region" description="Helical" evidence="2">
    <location>
        <begin position="38"/>
        <end position="57"/>
    </location>
</feature>
<feature type="transmembrane region" description="Helical" evidence="2">
    <location>
        <begin position="108"/>
        <end position="127"/>
    </location>
</feature>
<keyword evidence="2" id="KW-1133">Transmembrane helix</keyword>
<evidence type="ECO:0000256" key="2">
    <source>
        <dbReference type="SAM" id="Phobius"/>
    </source>
</evidence>
<feature type="transmembrane region" description="Helical" evidence="2">
    <location>
        <begin position="12"/>
        <end position="32"/>
    </location>
</feature>
<dbReference type="RefSeq" id="WP_205119526.1">
    <property type="nucleotide sequence ID" value="NZ_JAFBCM010000001.1"/>
</dbReference>
<feature type="region of interest" description="Disordered" evidence="1">
    <location>
        <begin position="148"/>
        <end position="181"/>
    </location>
</feature>
<evidence type="ECO:0000313" key="4">
    <source>
        <dbReference type="Proteomes" id="UP001595699"/>
    </source>
</evidence>
<keyword evidence="2" id="KW-0812">Transmembrane</keyword>
<keyword evidence="4" id="KW-1185">Reference proteome</keyword>
<dbReference type="EMBL" id="JBHRZH010000039">
    <property type="protein sequence ID" value="MFC3765495.1"/>
    <property type="molecule type" value="Genomic_DNA"/>
</dbReference>
<evidence type="ECO:0000256" key="1">
    <source>
        <dbReference type="SAM" id="MobiDB-lite"/>
    </source>
</evidence>
<sequence length="181" mass="18503">MTDPGRGVLRILRGASLALACTLIAVGGHVLGGGDAPPAGALLAVAALGGAAFVVLANRQRTFGQIFAAAAASQLAFHGAFSLSSGAYGHPLHESIASLADPPMLTGHLLAAAAAAALVAYGERAVWAIHELGRLIRVPELAVVRPTAPPNLRPATSRHHESTRGLLFARTRPRRGPPCGR</sequence>
<feature type="transmembrane region" description="Helical" evidence="2">
    <location>
        <begin position="66"/>
        <end position="88"/>
    </location>
</feature>
<proteinExistence type="predicted"/>
<accession>A0ABV7YNY9</accession>
<reference evidence="4" key="1">
    <citation type="journal article" date="2019" name="Int. J. Syst. Evol. Microbiol.">
        <title>The Global Catalogue of Microorganisms (GCM) 10K type strain sequencing project: providing services to taxonomists for standard genome sequencing and annotation.</title>
        <authorList>
            <consortium name="The Broad Institute Genomics Platform"/>
            <consortium name="The Broad Institute Genome Sequencing Center for Infectious Disease"/>
            <person name="Wu L."/>
            <person name="Ma J."/>
        </authorList>
    </citation>
    <scope>NUCLEOTIDE SEQUENCE [LARGE SCALE GENOMIC DNA]</scope>
    <source>
        <strain evidence="4">CGMCC 4.7241</strain>
    </source>
</reference>
<evidence type="ECO:0000313" key="3">
    <source>
        <dbReference type="EMBL" id="MFC3765495.1"/>
    </source>
</evidence>
<organism evidence="3 4">
    <name type="scientific">Tenggerimyces flavus</name>
    <dbReference type="NCBI Taxonomy" id="1708749"/>
    <lineage>
        <taxon>Bacteria</taxon>
        <taxon>Bacillati</taxon>
        <taxon>Actinomycetota</taxon>
        <taxon>Actinomycetes</taxon>
        <taxon>Propionibacteriales</taxon>
        <taxon>Nocardioidaceae</taxon>
        <taxon>Tenggerimyces</taxon>
    </lineage>
</organism>
<keyword evidence="2" id="KW-0472">Membrane</keyword>
<protein>
    <submittedName>
        <fullName evidence="3">Uncharacterized protein</fullName>
    </submittedName>
</protein>
<dbReference type="Proteomes" id="UP001595699">
    <property type="component" value="Unassembled WGS sequence"/>
</dbReference>
<gene>
    <name evidence="3" type="ORF">ACFOUW_32005</name>
</gene>
<comment type="caution">
    <text evidence="3">The sequence shown here is derived from an EMBL/GenBank/DDBJ whole genome shotgun (WGS) entry which is preliminary data.</text>
</comment>